<name>A0ABN2DJ62_9ACTN</name>
<gene>
    <name evidence="2" type="ORF">GCM10009804_38650</name>
</gene>
<dbReference type="Proteomes" id="UP001501705">
    <property type="component" value="Unassembled WGS sequence"/>
</dbReference>
<evidence type="ECO:0000313" key="3">
    <source>
        <dbReference type="Proteomes" id="UP001501705"/>
    </source>
</evidence>
<feature type="region of interest" description="Disordered" evidence="1">
    <location>
        <begin position="1"/>
        <end position="73"/>
    </location>
</feature>
<comment type="caution">
    <text evidence="2">The sequence shown here is derived from an EMBL/GenBank/DDBJ whole genome shotgun (WGS) entry which is preliminary data.</text>
</comment>
<reference evidence="2 3" key="1">
    <citation type="journal article" date="2019" name="Int. J. Syst. Evol. Microbiol.">
        <title>The Global Catalogue of Microorganisms (GCM) 10K type strain sequencing project: providing services to taxonomists for standard genome sequencing and annotation.</title>
        <authorList>
            <consortium name="The Broad Institute Genomics Platform"/>
            <consortium name="The Broad Institute Genome Sequencing Center for Infectious Disease"/>
            <person name="Wu L."/>
            <person name="Ma J."/>
        </authorList>
    </citation>
    <scope>NUCLEOTIDE SEQUENCE [LARGE SCALE GENOMIC DNA]</scope>
    <source>
        <strain evidence="2 3">JCM 15572</strain>
    </source>
</reference>
<protein>
    <submittedName>
        <fullName evidence="2">Uncharacterized protein</fullName>
    </submittedName>
</protein>
<feature type="compositionally biased region" description="Low complexity" evidence="1">
    <location>
        <begin position="41"/>
        <end position="68"/>
    </location>
</feature>
<dbReference type="EMBL" id="BAAAPH010000012">
    <property type="protein sequence ID" value="GAA1578453.1"/>
    <property type="molecule type" value="Genomic_DNA"/>
</dbReference>
<keyword evidence="3" id="KW-1185">Reference proteome</keyword>
<proteinExistence type="predicted"/>
<sequence>MKRRPGSAITTLPKVNHRTIPTRLCPTNRIPGTGPAPEAPAPADAPADPDAPAPADVPADPDAPGNPADPDDQVTLVHSGLHSCIRGRSLTNRYSASAVDCTVMDSVRSGIGFSLAVGSCLVC</sequence>
<evidence type="ECO:0000313" key="2">
    <source>
        <dbReference type="EMBL" id="GAA1578453.1"/>
    </source>
</evidence>
<organism evidence="2 3">
    <name type="scientific">Kribbella hippodromi</name>
    <dbReference type="NCBI Taxonomy" id="434347"/>
    <lineage>
        <taxon>Bacteria</taxon>
        <taxon>Bacillati</taxon>
        <taxon>Actinomycetota</taxon>
        <taxon>Actinomycetes</taxon>
        <taxon>Propionibacteriales</taxon>
        <taxon>Kribbellaceae</taxon>
        <taxon>Kribbella</taxon>
    </lineage>
</organism>
<accession>A0ABN2DJ62</accession>
<evidence type="ECO:0000256" key="1">
    <source>
        <dbReference type="SAM" id="MobiDB-lite"/>
    </source>
</evidence>